<feature type="domain" description="Penicillin-binding protein transpeptidase" evidence="4">
    <location>
        <begin position="279"/>
        <end position="627"/>
    </location>
</feature>
<evidence type="ECO:0000313" key="5">
    <source>
        <dbReference type="EMBL" id="SPJ31611.1"/>
    </source>
</evidence>
<dbReference type="KEGG" id="pcu:PC_RS01515"/>
<dbReference type="PANTHER" id="PTHR30627">
    <property type="entry name" value="PEPTIDOGLYCAN D,D-TRANSPEPTIDASE"/>
    <property type="match status" value="1"/>
</dbReference>
<gene>
    <name evidence="5" type="ORF">PC_RS01515</name>
</gene>
<dbReference type="GO" id="GO:0071555">
    <property type="term" value="P:cell wall organization"/>
    <property type="evidence" value="ECO:0007669"/>
    <property type="project" value="TreeGrafter"/>
</dbReference>
<dbReference type="AlphaFoldDB" id="A0A2P9H9C9"/>
<sequence>MNNMTLKKIPNSSEKRRLLYVALFIFILFSFLIIQFYHIQILEGKKWAIQAQKQHFFIVKEPFIRGSFYSNPFIKKNHPAIPQPFVIDVPKFHLYADPESIPIPLKEEIADHLMAFLDISISEKFHLQKQLDKSSRSRKLAMWLDKETHQNLLKWWQGYAKIHKIPRNALFFIKDYQRSYPYGKVLGNVLHTIQNQKDEKTRQALPTGGLELFFNSYLQGKQGKRRLMRSPRNSLETGEVIDYPEHGADIYLTINSCLQAIAEEEVEKGVKRCKAKGGWAAMMDPRTGEILALAQYPFFNPPDYQQFFNDPQLIEHTKVKAVTDANEPGSIFKPFTIALALKANQVLRQKGEKELFFPEEKIATSNGRFPGRSKPISDTRVHYFLNMDMGMQKSSNIYMGRLAEKIVGRLGNEWYRRQLQQLFGFGQKTFIELPAESPGILPTPGKYHPSGALEWSLPTPFSLAIGHNIQVNSIQILRAYSVLANGGFLVKPTIIRQIVKKDRNAQTQILVDHTKKERIAQFPRVLEEDIVKRVVQSMRYVTKPGGTAIKADVPGYTEVCKTSTAKKIIDGVYSERLYCPTLAGFTPAVHPAFVLVVTMDEPEYGYIPGVGKNHNGGNCTANVFREIATRSLAYLGIPPDDPYGYPYGDPRSNPEKASWMNETRRLQEIYKKWNNISEN</sequence>
<keyword evidence="6" id="KW-1185">Reference proteome</keyword>
<keyword evidence="2 3" id="KW-0472">Membrane</keyword>
<dbReference type="InterPro" id="IPR012338">
    <property type="entry name" value="Beta-lactam/transpept-like"/>
</dbReference>
<dbReference type="EMBL" id="BX908798">
    <property type="protein sequence ID" value="SPJ31611.1"/>
    <property type="molecule type" value="Genomic_DNA"/>
</dbReference>
<dbReference type="Gene3D" id="3.30.450.330">
    <property type="match status" value="1"/>
</dbReference>
<accession>A0A2P9H9C9</accession>
<evidence type="ECO:0000256" key="3">
    <source>
        <dbReference type="SAM" id="Phobius"/>
    </source>
</evidence>
<proteinExistence type="predicted"/>
<protein>
    <recommendedName>
        <fullName evidence="4">Penicillin-binding protein transpeptidase domain-containing protein</fullName>
    </recommendedName>
</protein>
<dbReference type="OrthoDB" id="9804124at2"/>
<dbReference type="InterPro" id="IPR050515">
    <property type="entry name" value="Beta-lactam/transpept"/>
</dbReference>
<comment type="subcellular location">
    <subcellularLocation>
        <location evidence="1">Membrane</location>
    </subcellularLocation>
</comment>
<feature type="transmembrane region" description="Helical" evidence="3">
    <location>
        <begin position="18"/>
        <end position="37"/>
    </location>
</feature>
<dbReference type="Gene3D" id="3.40.710.10">
    <property type="entry name" value="DD-peptidase/beta-lactamase superfamily"/>
    <property type="match status" value="1"/>
</dbReference>
<dbReference type="PANTHER" id="PTHR30627:SF1">
    <property type="entry name" value="PEPTIDOGLYCAN D,D-TRANSPEPTIDASE FTSI"/>
    <property type="match status" value="1"/>
</dbReference>
<dbReference type="InterPro" id="IPR001460">
    <property type="entry name" value="PCN-bd_Tpept"/>
</dbReference>
<keyword evidence="3" id="KW-0812">Transmembrane</keyword>
<keyword evidence="3" id="KW-1133">Transmembrane helix</keyword>
<evidence type="ECO:0000259" key="4">
    <source>
        <dbReference type="Pfam" id="PF00905"/>
    </source>
</evidence>
<dbReference type="SUPFAM" id="SSF56601">
    <property type="entry name" value="beta-lactamase/transpeptidase-like"/>
    <property type="match status" value="1"/>
</dbReference>
<dbReference type="Proteomes" id="UP000000529">
    <property type="component" value="Chromosome"/>
</dbReference>
<dbReference type="GO" id="GO:0008658">
    <property type="term" value="F:penicillin binding"/>
    <property type="evidence" value="ECO:0007669"/>
    <property type="project" value="InterPro"/>
</dbReference>
<name>A0A2P9H9C9_PARUW</name>
<dbReference type="Gene3D" id="3.90.1310.10">
    <property type="entry name" value="Penicillin-binding protein 2a (Domain 2)"/>
    <property type="match status" value="1"/>
</dbReference>
<evidence type="ECO:0000313" key="6">
    <source>
        <dbReference type="Proteomes" id="UP000000529"/>
    </source>
</evidence>
<dbReference type="SUPFAM" id="SSF56519">
    <property type="entry name" value="Penicillin binding protein dimerisation domain"/>
    <property type="match status" value="1"/>
</dbReference>
<dbReference type="InterPro" id="IPR036138">
    <property type="entry name" value="PBP_dimer_sf"/>
</dbReference>
<evidence type="ECO:0000256" key="1">
    <source>
        <dbReference type="ARBA" id="ARBA00004370"/>
    </source>
</evidence>
<reference evidence="5 6" key="1">
    <citation type="journal article" date="2004" name="Science">
        <title>Illuminating the evolutionary history of chlamydiae.</title>
        <authorList>
            <person name="Horn M."/>
            <person name="Collingro A."/>
            <person name="Schmitz-Esser S."/>
            <person name="Beier C.L."/>
            <person name="Purkhold U."/>
            <person name="Fartmann B."/>
            <person name="Brandt P."/>
            <person name="Nyakatura G.J."/>
            <person name="Droege M."/>
            <person name="Frishman D."/>
            <person name="Rattei T."/>
            <person name="Mewes H."/>
            <person name="Wagner M."/>
        </authorList>
    </citation>
    <scope>NUCLEOTIDE SEQUENCE [LARGE SCALE GENOMIC DNA]</scope>
    <source>
        <strain evidence="5 6">UWE25</strain>
    </source>
</reference>
<dbReference type="Pfam" id="PF00905">
    <property type="entry name" value="Transpeptidase"/>
    <property type="match status" value="1"/>
</dbReference>
<dbReference type="STRING" id="264201.pc0313"/>
<evidence type="ECO:0000256" key="2">
    <source>
        <dbReference type="ARBA" id="ARBA00023136"/>
    </source>
</evidence>
<dbReference type="GO" id="GO:0005886">
    <property type="term" value="C:plasma membrane"/>
    <property type="evidence" value="ECO:0007669"/>
    <property type="project" value="TreeGrafter"/>
</dbReference>
<organism evidence="5 6">
    <name type="scientific">Protochlamydia amoebophila (strain UWE25)</name>
    <dbReference type="NCBI Taxonomy" id="264201"/>
    <lineage>
        <taxon>Bacteria</taxon>
        <taxon>Pseudomonadati</taxon>
        <taxon>Chlamydiota</taxon>
        <taxon>Chlamydiia</taxon>
        <taxon>Parachlamydiales</taxon>
        <taxon>Parachlamydiaceae</taxon>
        <taxon>Candidatus Protochlamydia</taxon>
    </lineage>
</organism>